<dbReference type="InterPro" id="IPR051325">
    <property type="entry name" value="Nudix_hydrolase_domain"/>
</dbReference>
<dbReference type="InterPro" id="IPR015797">
    <property type="entry name" value="NUDIX_hydrolase-like_dom_sf"/>
</dbReference>
<dbReference type="EC" id="3.6.1.55" evidence="3"/>
<dbReference type="Gene3D" id="3.40.50.1240">
    <property type="entry name" value="Phosphoglycerate mutase-like"/>
    <property type="match status" value="1"/>
</dbReference>
<dbReference type="PROSITE" id="PS51462">
    <property type="entry name" value="NUDIX"/>
    <property type="match status" value="1"/>
</dbReference>
<gene>
    <name evidence="3" type="ORF">J2853_008100</name>
</gene>
<reference evidence="3 4" key="1">
    <citation type="submission" date="2023-07" db="EMBL/GenBank/DDBJ databases">
        <title>Sequencing the genomes of 1000 actinobacteria strains.</title>
        <authorList>
            <person name="Klenk H.-P."/>
        </authorList>
    </citation>
    <scope>NUCLEOTIDE SEQUENCE [LARGE SCALE GENOMIC DNA]</scope>
    <source>
        <strain evidence="3 4">DSM 46740</strain>
    </source>
</reference>
<accession>A0ABT9QSI1</accession>
<evidence type="ECO:0000256" key="1">
    <source>
        <dbReference type="ARBA" id="ARBA00022801"/>
    </source>
</evidence>
<protein>
    <submittedName>
        <fullName evidence="3">8-oxo-dGTP diphosphatase</fullName>
        <ecNumber evidence="3">3.6.1.55</ecNumber>
    </submittedName>
</protein>
<dbReference type="Pfam" id="PF00300">
    <property type="entry name" value="His_Phos_1"/>
    <property type="match status" value="1"/>
</dbReference>
<dbReference type="PROSITE" id="PS00893">
    <property type="entry name" value="NUDIX_BOX"/>
    <property type="match status" value="1"/>
</dbReference>
<keyword evidence="4" id="KW-1185">Reference proteome</keyword>
<dbReference type="InterPro" id="IPR013078">
    <property type="entry name" value="His_Pase_superF_clade-1"/>
</dbReference>
<organism evidence="3 4">
    <name type="scientific">Streptosporangium lutulentum</name>
    <dbReference type="NCBI Taxonomy" id="1461250"/>
    <lineage>
        <taxon>Bacteria</taxon>
        <taxon>Bacillati</taxon>
        <taxon>Actinomycetota</taxon>
        <taxon>Actinomycetes</taxon>
        <taxon>Streptosporangiales</taxon>
        <taxon>Streptosporangiaceae</taxon>
        <taxon>Streptosporangium</taxon>
    </lineage>
</organism>
<name>A0ABT9QSI1_9ACTN</name>
<dbReference type="Gene3D" id="3.90.79.10">
    <property type="entry name" value="Nucleoside Triphosphate Pyrophosphohydrolase"/>
    <property type="match status" value="1"/>
</dbReference>
<evidence type="ECO:0000313" key="4">
    <source>
        <dbReference type="Proteomes" id="UP001225356"/>
    </source>
</evidence>
<dbReference type="InterPro" id="IPR029033">
    <property type="entry name" value="His_PPase_superfam"/>
</dbReference>
<dbReference type="GO" id="GO:0035539">
    <property type="term" value="F:8-oxo-7,8-dihydrodeoxyguanosine triphosphate pyrophosphatase activity"/>
    <property type="evidence" value="ECO:0007669"/>
    <property type="project" value="UniProtKB-EC"/>
</dbReference>
<dbReference type="Pfam" id="PF00293">
    <property type="entry name" value="NUDIX"/>
    <property type="match status" value="1"/>
</dbReference>
<dbReference type="EMBL" id="JAUSQU010000001">
    <property type="protein sequence ID" value="MDP9848889.1"/>
    <property type="molecule type" value="Genomic_DNA"/>
</dbReference>
<dbReference type="InterPro" id="IPR020084">
    <property type="entry name" value="NUDIX_hydrolase_CS"/>
</dbReference>
<dbReference type="CDD" id="cd07067">
    <property type="entry name" value="HP_PGM_like"/>
    <property type="match status" value="1"/>
</dbReference>
<keyword evidence="1 3" id="KW-0378">Hydrolase</keyword>
<feature type="domain" description="Nudix hydrolase" evidence="2">
    <location>
        <begin position="10"/>
        <end position="136"/>
    </location>
</feature>
<dbReference type="PANTHER" id="PTHR21340:SF0">
    <property type="entry name" value="BIS(5'-NUCLEOSYL)-TETRAPHOSPHATASE [ASYMMETRICAL]"/>
    <property type="match status" value="1"/>
</dbReference>
<evidence type="ECO:0000259" key="2">
    <source>
        <dbReference type="PROSITE" id="PS51462"/>
    </source>
</evidence>
<sequence length="292" mass="32496">MTEPQAHPTNVIRAAGAVVWRGAESSPEVVLVHRPRYDDWSFPKGKLKSGEHVIAGALREVGEETGITVELGRSLPPVHYPKGERLKRVDYWVARMISESPRPADDEVDEVVWLPVEEAARRLTYELDVEVLRAFRAAPPATTPLIFVRHALAGARKDWNGDDDERPLDARGRRQAEVLADVLSGYRPAKLVSSPSKRCVQTLEPYAERSGLEIEFEPSLSETRYDPQTSLRLVTDALASGRNAAFCSHGKVLPDLISKVCDQVEDARLRKGAFMVLHHADGRIVGVDHYLV</sequence>
<dbReference type="InterPro" id="IPR000086">
    <property type="entry name" value="NUDIX_hydrolase_dom"/>
</dbReference>
<dbReference type="Proteomes" id="UP001225356">
    <property type="component" value="Unassembled WGS sequence"/>
</dbReference>
<dbReference type="SUPFAM" id="SSF53254">
    <property type="entry name" value="Phosphoglycerate mutase-like"/>
    <property type="match status" value="1"/>
</dbReference>
<proteinExistence type="predicted"/>
<evidence type="ECO:0000313" key="3">
    <source>
        <dbReference type="EMBL" id="MDP9848889.1"/>
    </source>
</evidence>
<dbReference type="SMART" id="SM00855">
    <property type="entry name" value="PGAM"/>
    <property type="match status" value="1"/>
</dbReference>
<dbReference type="SUPFAM" id="SSF55811">
    <property type="entry name" value="Nudix"/>
    <property type="match status" value="1"/>
</dbReference>
<dbReference type="RefSeq" id="WP_307566433.1">
    <property type="nucleotide sequence ID" value="NZ_JAUSQU010000001.1"/>
</dbReference>
<comment type="caution">
    <text evidence="3">The sequence shown here is derived from an EMBL/GenBank/DDBJ whole genome shotgun (WGS) entry which is preliminary data.</text>
</comment>
<dbReference type="CDD" id="cd03673">
    <property type="entry name" value="NUDIX_Ap6A_hydrolase"/>
    <property type="match status" value="1"/>
</dbReference>
<dbReference type="PANTHER" id="PTHR21340">
    <property type="entry name" value="DIADENOSINE 5,5-P1,P4-TETRAPHOSPHATE PYROPHOSPHOHYDROLASE MUTT"/>
    <property type="match status" value="1"/>
</dbReference>